<dbReference type="Pfam" id="PF12937">
    <property type="entry name" value="F-box-like"/>
    <property type="match status" value="1"/>
</dbReference>
<dbReference type="InterPro" id="IPR044809">
    <property type="entry name" value="AUF1-like"/>
</dbReference>
<dbReference type="AlphaFoldDB" id="A0AAV6HUL2"/>
<dbReference type="CDD" id="cd09917">
    <property type="entry name" value="F-box_SF"/>
    <property type="match status" value="1"/>
</dbReference>
<feature type="coiled-coil region" evidence="1">
    <location>
        <begin position="166"/>
        <end position="193"/>
    </location>
</feature>
<dbReference type="PANTHER" id="PTHR31215">
    <property type="entry name" value="OS05G0510400 PROTEIN-RELATED"/>
    <property type="match status" value="1"/>
</dbReference>
<reference evidence="3 4" key="1">
    <citation type="submission" date="2020-08" db="EMBL/GenBank/DDBJ databases">
        <title>Plant Genome Project.</title>
        <authorList>
            <person name="Zhang R.-G."/>
        </authorList>
    </citation>
    <scope>NUCLEOTIDE SEQUENCE [LARGE SCALE GENOMIC DNA]</scope>
    <source>
        <strain evidence="3">WSP0</strain>
        <tissue evidence="3">Leaf</tissue>
    </source>
</reference>
<comment type="caution">
    <text evidence="3">The sequence shown here is derived from an EMBL/GenBank/DDBJ whole genome shotgun (WGS) entry which is preliminary data.</text>
</comment>
<name>A0AAV6HUL2_9ERIC</name>
<evidence type="ECO:0000313" key="4">
    <source>
        <dbReference type="Proteomes" id="UP000823749"/>
    </source>
</evidence>
<sequence length="329" mass="37351">MEHWVKKKKKEEEAENQFHHLPDDVVVNIFDKVSDVQSLCRCLVVSKRFSSLVPLVQTLSFKTSAWDYLSFFRDESEDARVNGSLGELSKLSIMDLLLKTLLYLHKPSLSPCLRLNASGLVFLDKLTRVRSLNLDLVSDFNAHNDSVFKWGAKFASNLESVTFLYAASFSKKMKSEEEEEEEIENEITHEELLCRVNLAINCLKEAVFRLGILSVLIAKNPKLQSISITDSNNKGVKLCLGGEKLVHWIDAYFEKAIMRVGYVPVLRLPMSGYVMKRVTIVHFNLHGDDDSDAETAMLDAFAEEQGVFLEAVVQILENHKDSVKAMFQN</sequence>
<dbReference type="InterPro" id="IPR001810">
    <property type="entry name" value="F-box_dom"/>
</dbReference>
<evidence type="ECO:0000313" key="3">
    <source>
        <dbReference type="EMBL" id="KAG5517450.1"/>
    </source>
</evidence>
<dbReference type="SUPFAM" id="SSF81383">
    <property type="entry name" value="F-box domain"/>
    <property type="match status" value="1"/>
</dbReference>
<evidence type="ECO:0000259" key="2">
    <source>
        <dbReference type="Pfam" id="PF12937"/>
    </source>
</evidence>
<evidence type="ECO:0000256" key="1">
    <source>
        <dbReference type="SAM" id="Coils"/>
    </source>
</evidence>
<gene>
    <name evidence="3" type="ORF">RHGRI_038006</name>
</gene>
<proteinExistence type="predicted"/>
<feature type="domain" description="F-box" evidence="2">
    <location>
        <begin position="19"/>
        <end position="53"/>
    </location>
</feature>
<dbReference type="InterPro" id="IPR036047">
    <property type="entry name" value="F-box-like_dom_sf"/>
</dbReference>
<dbReference type="EMBL" id="JACTNZ010000013">
    <property type="protein sequence ID" value="KAG5517450.1"/>
    <property type="molecule type" value="Genomic_DNA"/>
</dbReference>
<keyword evidence="4" id="KW-1185">Reference proteome</keyword>
<keyword evidence="1" id="KW-0175">Coiled coil</keyword>
<protein>
    <recommendedName>
        <fullName evidence="2">F-box domain-containing protein</fullName>
    </recommendedName>
</protein>
<accession>A0AAV6HUL2</accession>
<dbReference type="Gene3D" id="1.20.1280.50">
    <property type="match status" value="1"/>
</dbReference>
<organism evidence="3 4">
    <name type="scientific">Rhododendron griersonianum</name>
    <dbReference type="NCBI Taxonomy" id="479676"/>
    <lineage>
        <taxon>Eukaryota</taxon>
        <taxon>Viridiplantae</taxon>
        <taxon>Streptophyta</taxon>
        <taxon>Embryophyta</taxon>
        <taxon>Tracheophyta</taxon>
        <taxon>Spermatophyta</taxon>
        <taxon>Magnoliopsida</taxon>
        <taxon>eudicotyledons</taxon>
        <taxon>Gunneridae</taxon>
        <taxon>Pentapetalae</taxon>
        <taxon>asterids</taxon>
        <taxon>Ericales</taxon>
        <taxon>Ericaceae</taxon>
        <taxon>Ericoideae</taxon>
        <taxon>Rhodoreae</taxon>
        <taxon>Rhododendron</taxon>
    </lineage>
</organism>
<dbReference type="Proteomes" id="UP000823749">
    <property type="component" value="Chromosome 13"/>
</dbReference>